<reference evidence="2" key="1">
    <citation type="submission" date="2021-01" db="EMBL/GenBank/DDBJ databases">
        <title>Whole genome shotgun sequence of Planotetraspora thailandica NBRC 104271.</title>
        <authorList>
            <person name="Komaki H."/>
            <person name="Tamura T."/>
        </authorList>
    </citation>
    <scope>NUCLEOTIDE SEQUENCE</scope>
    <source>
        <strain evidence="2">NBRC 104271</strain>
    </source>
</reference>
<proteinExistence type="predicted"/>
<comment type="caution">
    <text evidence="2">The sequence shown here is derived from an EMBL/GenBank/DDBJ whole genome shotgun (WGS) entry which is preliminary data.</text>
</comment>
<dbReference type="InterPro" id="IPR011009">
    <property type="entry name" value="Kinase-like_dom_sf"/>
</dbReference>
<sequence length="268" mass="29949">MVDQRHRHVVEIYPDKVIKRFRSRSRDEPYCEWRALTLLSRHAPGLAPEPLQAELYGDQPTVVMSRLGGSQLRGTRVPQDQITALANALTTLHTAVPPSVLTTLPLRRGHAVELVELVGAWAPEPAPPVVRHAMSEGRRWLEKEAGGFRAPLGQPVFGRGDSNLANFLWDGSRVRMVDFEDSGRSDRAFELAEVTEHVSTWVDSDFDHRAFLDHFDLGPSERGRLGAARRLLALTWLRVLAGDDADNPRNPPGTLERQAERVLELLAA</sequence>
<dbReference type="SUPFAM" id="SSF56112">
    <property type="entry name" value="Protein kinase-like (PK-like)"/>
    <property type="match status" value="1"/>
</dbReference>
<dbReference type="InterPro" id="IPR002575">
    <property type="entry name" value="Aminoglycoside_PTrfase"/>
</dbReference>
<keyword evidence="3" id="KW-1185">Reference proteome</keyword>
<feature type="domain" description="Aminoglycoside phosphotransferase" evidence="1">
    <location>
        <begin position="16"/>
        <end position="210"/>
    </location>
</feature>
<dbReference type="AlphaFoldDB" id="A0A8J3XTW2"/>
<evidence type="ECO:0000313" key="3">
    <source>
        <dbReference type="Proteomes" id="UP000605992"/>
    </source>
</evidence>
<evidence type="ECO:0000313" key="2">
    <source>
        <dbReference type="EMBL" id="GII52579.1"/>
    </source>
</evidence>
<dbReference type="EMBL" id="BOOR01000006">
    <property type="protein sequence ID" value="GII52579.1"/>
    <property type="molecule type" value="Genomic_DNA"/>
</dbReference>
<accession>A0A8J3XTW2</accession>
<organism evidence="2 3">
    <name type="scientific">Planotetraspora thailandica</name>
    <dbReference type="NCBI Taxonomy" id="487172"/>
    <lineage>
        <taxon>Bacteria</taxon>
        <taxon>Bacillati</taxon>
        <taxon>Actinomycetota</taxon>
        <taxon>Actinomycetes</taxon>
        <taxon>Streptosporangiales</taxon>
        <taxon>Streptosporangiaceae</taxon>
        <taxon>Planotetraspora</taxon>
    </lineage>
</organism>
<dbReference type="Pfam" id="PF01636">
    <property type="entry name" value="APH"/>
    <property type="match status" value="1"/>
</dbReference>
<dbReference type="Proteomes" id="UP000605992">
    <property type="component" value="Unassembled WGS sequence"/>
</dbReference>
<evidence type="ECO:0000259" key="1">
    <source>
        <dbReference type="Pfam" id="PF01636"/>
    </source>
</evidence>
<name>A0A8J3XTW2_9ACTN</name>
<gene>
    <name evidence="2" type="ORF">Pth03_09680</name>
</gene>
<protein>
    <recommendedName>
        <fullName evidence="1">Aminoglycoside phosphotransferase domain-containing protein</fullName>
    </recommendedName>
</protein>
<dbReference type="Gene3D" id="3.90.1200.10">
    <property type="match status" value="1"/>
</dbReference>